<feature type="domain" description="4Fe-4S ferredoxin-type" evidence="7">
    <location>
        <begin position="27"/>
        <end position="57"/>
    </location>
</feature>
<dbReference type="GO" id="GO:0019154">
    <property type="term" value="F:glycolate dehydrogenase activity"/>
    <property type="evidence" value="ECO:0007669"/>
    <property type="project" value="UniProtKB-EC"/>
</dbReference>
<name>A0A2K8UET5_9GAMM</name>
<dbReference type="OrthoDB" id="9765258at2"/>
<evidence type="ECO:0000313" key="9">
    <source>
        <dbReference type="Proteomes" id="UP000232638"/>
    </source>
</evidence>
<dbReference type="PANTHER" id="PTHR32479">
    <property type="entry name" value="GLYCOLATE OXIDASE IRON-SULFUR SUBUNIT"/>
    <property type="match status" value="1"/>
</dbReference>
<keyword evidence="2 6" id="KW-0479">Metal-binding</keyword>
<gene>
    <name evidence="8" type="ORF">THSYN_26235</name>
</gene>
<dbReference type="EC" id="1.1.99.14" evidence="6"/>
<sequence>MSGAPAAALTTAAHPGLPLTRIDVTPDQLLTLADQCVKCGLCLPQCPTFAKLGNEADSPRGRIALIQGWAAGDLAMSPALAGHLDSCLGCRACEGACPSLVAYGRLADGARAARVERASPARRAWLRLWLGWLSEARVTRWLARGARLYQGAGLAWLAERTGLAAWPAIAPLHRLARAIPAMAAPVPAADSGPADLEIFVGCMGALAQGHAIAAARTLCARLGLRVRVPAHPTCCGALLRHNGLPREGDRHRDALARRPGDPPLVGLASACVAELRAAPGSAATREFCDWLEQVPALGGLRFRPLARRVLVHEPCSHRNLLGGCGAVYRLLQRIPELSVQELAGNETCCGAAGTYLLQQPGLAAALLADKLAGLTALSADLIVTTNPGCALHLSAGLREAGLAIEVCHPVEILARQLDGPAT</sequence>
<evidence type="ECO:0000256" key="2">
    <source>
        <dbReference type="ARBA" id="ARBA00022723"/>
    </source>
</evidence>
<comment type="function">
    <text evidence="6">Component of a complex that catalyzes the oxidation of glycolate to glyoxylate.</text>
</comment>
<dbReference type="KEGG" id="tsy:THSYN_26235"/>
<reference evidence="8 9" key="1">
    <citation type="submission" date="2017-03" db="EMBL/GenBank/DDBJ databases">
        <title>Complete genome sequence of Candidatus 'Thiodictyon syntrophicum' sp. nov. strain Cad16T, a photolithoautotroph purple sulfur bacterium isolated from an alpine meromictic lake.</title>
        <authorList>
            <person name="Luedin S.M."/>
            <person name="Pothier J.F."/>
            <person name="Danza F."/>
            <person name="Storelli N."/>
            <person name="Wittwer M."/>
            <person name="Tonolla M."/>
        </authorList>
    </citation>
    <scope>NUCLEOTIDE SEQUENCE [LARGE SCALE GENOMIC DNA]</scope>
    <source>
        <strain evidence="8 9">Cad16T</strain>
    </source>
</reference>
<evidence type="ECO:0000256" key="4">
    <source>
        <dbReference type="ARBA" id="ARBA00023004"/>
    </source>
</evidence>
<dbReference type="InterPro" id="IPR017896">
    <property type="entry name" value="4Fe4S_Fe-S-bd"/>
</dbReference>
<feature type="domain" description="4Fe-4S ferredoxin-type" evidence="7">
    <location>
        <begin position="78"/>
        <end position="109"/>
    </location>
</feature>
<dbReference type="InterPro" id="IPR012257">
    <property type="entry name" value="Glc_ox_4Fe-4S"/>
</dbReference>
<keyword evidence="1 6" id="KW-0004">4Fe-4S</keyword>
<dbReference type="InterPro" id="IPR004017">
    <property type="entry name" value="Cys_rich_dom"/>
</dbReference>
<dbReference type="SUPFAM" id="SSF54862">
    <property type="entry name" value="4Fe-4S ferredoxins"/>
    <property type="match status" value="1"/>
</dbReference>
<dbReference type="PANTHER" id="PTHR32479:SF17">
    <property type="entry name" value="GLYCOLATE OXIDASE IRON-SULFUR SUBUNIT"/>
    <property type="match status" value="1"/>
</dbReference>
<evidence type="ECO:0000313" key="8">
    <source>
        <dbReference type="EMBL" id="AUB84090.1"/>
    </source>
</evidence>
<dbReference type="AlphaFoldDB" id="A0A2K8UET5"/>
<keyword evidence="3" id="KW-0677">Repeat</keyword>
<evidence type="ECO:0000256" key="6">
    <source>
        <dbReference type="PIRNR" id="PIRNR000139"/>
    </source>
</evidence>
<dbReference type="PROSITE" id="PS00198">
    <property type="entry name" value="4FE4S_FER_1"/>
    <property type="match status" value="2"/>
</dbReference>
<evidence type="ECO:0000256" key="3">
    <source>
        <dbReference type="ARBA" id="ARBA00022737"/>
    </source>
</evidence>
<comment type="catalytic activity">
    <reaction evidence="6">
        <text>(R)-lactate + A = pyruvate + AH2</text>
        <dbReference type="Rhea" id="RHEA:15089"/>
        <dbReference type="ChEBI" id="CHEBI:13193"/>
        <dbReference type="ChEBI" id="CHEBI:15361"/>
        <dbReference type="ChEBI" id="CHEBI:16004"/>
        <dbReference type="ChEBI" id="CHEBI:17499"/>
    </reaction>
</comment>
<dbReference type="EMBL" id="CP020370">
    <property type="protein sequence ID" value="AUB84090.1"/>
    <property type="molecule type" value="Genomic_DNA"/>
</dbReference>
<dbReference type="Pfam" id="PF13183">
    <property type="entry name" value="Fer4_8"/>
    <property type="match status" value="1"/>
</dbReference>
<comment type="cofactor">
    <cofactor evidence="6">
        <name>[4Fe-4S] cluster</name>
        <dbReference type="ChEBI" id="CHEBI:49883"/>
    </cofactor>
    <text evidence="6">Binds 2 [4Fe-4S] clusters.</text>
</comment>
<keyword evidence="6" id="KW-0249">Electron transport</keyword>
<dbReference type="GO" id="GO:0046872">
    <property type="term" value="F:metal ion binding"/>
    <property type="evidence" value="ECO:0007669"/>
    <property type="project" value="UniProtKB-UniRule"/>
</dbReference>
<dbReference type="Proteomes" id="UP000232638">
    <property type="component" value="Chromosome"/>
</dbReference>
<evidence type="ECO:0000256" key="5">
    <source>
        <dbReference type="ARBA" id="ARBA00023014"/>
    </source>
</evidence>
<comment type="catalytic activity">
    <reaction evidence="6">
        <text>glycolate + A = glyoxylate + AH2</text>
        <dbReference type="Rhea" id="RHEA:21264"/>
        <dbReference type="ChEBI" id="CHEBI:13193"/>
        <dbReference type="ChEBI" id="CHEBI:17499"/>
        <dbReference type="ChEBI" id="CHEBI:29805"/>
        <dbReference type="ChEBI" id="CHEBI:36655"/>
        <dbReference type="EC" id="1.1.99.14"/>
    </reaction>
</comment>
<dbReference type="PIRSF" id="PIRSF000139">
    <property type="entry name" value="Glc_ox_4Fe-4S"/>
    <property type="match status" value="1"/>
</dbReference>
<dbReference type="Gene3D" id="1.10.1060.10">
    <property type="entry name" value="Alpha-helical ferredoxin"/>
    <property type="match status" value="1"/>
</dbReference>
<protein>
    <recommendedName>
        <fullName evidence="6">Glycolate oxidase iron-sulfur subunit</fullName>
        <ecNumber evidence="6">1.1.99.14</ecNumber>
    </recommendedName>
</protein>
<keyword evidence="5 6" id="KW-0411">Iron-sulfur</keyword>
<dbReference type="GO" id="GO:0051539">
    <property type="term" value="F:4 iron, 4 sulfur cluster binding"/>
    <property type="evidence" value="ECO:0007669"/>
    <property type="project" value="UniProtKB-UniRule"/>
</dbReference>
<dbReference type="PROSITE" id="PS51379">
    <property type="entry name" value="4FE4S_FER_2"/>
    <property type="match status" value="2"/>
</dbReference>
<evidence type="ECO:0000259" key="7">
    <source>
        <dbReference type="PROSITE" id="PS51379"/>
    </source>
</evidence>
<keyword evidence="4 6" id="KW-0408">Iron</keyword>
<evidence type="ECO:0000256" key="1">
    <source>
        <dbReference type="ARBA" id="ARBA00022485"/>
    </source>
</evidence>
<dbReference type="Pfam" id="PF02754">
    <property type="entry name" value="CCG"/>
    <property type="match status" value="2"/>
</dbReference>
<keyword evidence="6" id="KW-0813">Transport</keyword>
<dbReference type="InterPro" id="IPR009051">
    <property type="entry name" value="Helical_ferredxn"/>
</dbReference>
<keyword evidence="9" id="KW-1185">Reference proteome</keyword>
<organism evidence="8 9">
    <name type="scientific">Candidatus Thiodictyon syntrophicum</name>
    <dbReference type="NCBI Taxonomy" id="1166950"/>
    <lineage>
        <taxon>Bacteria</taxon>
        <taxon>Pseudomonadati</taxon>
        <taxon>Pseudomonadota</taxon>
        <taxon>Gammaproteobacteria</taxon>
        <taxon>Chromatiales</taxon>
        <taxon>Chromatiaceae</taxon>
        <taxon>Thiodictyon</taxon>
    </lineage>
</organism>
<dbReference type="InterPro" id="IPR017900">
    <property type="entry name" value="4Fe4S_Fe_S_CS"/>
</dbReference>
<proteinExistence type="predicted"/>
<dbReference type="RefSeq" id="WP_100921758.1">
    <property type="nucleotide sequence ID" value="NZ_CP020370.1"/>
</dbReference>
<accession>A0A2K8UET5</accession>